<proteinExistence type="predicted"/>
<dbReference type="GO" id="GO:0004844">
    <property type="term" value="F:uracil DNA N-glycosylase activity"/>
    <property type="evidence" value="ECO:0007669"/>
    <property type="project" value="UniProtKB-EC"/>
</dbReference>
<keyword evidence="2" id="KW-0378">Hydrolase</keyword>
<evidence type="ECO:0000313" key="2">
    <source>
        <dbReference type="EMBL" id="CAA9376645.1"/>
    </source>
</evidence>
<feature type="region of interest" description="Disordered" evidence="1">
    <location>
        <begin position="257"/>
        <end position="281"/>
    </location>
</feature>
<keyword evidence="2" id="KW-0326">Glycosidase</keyword>
<evidence type="ECO:0000256" key="1">
    <source>
        <dbReference type="SAM" id="MobiDB-lite"/>
    </source>
</evidence>
<feature type="compositionally biased region" description="Basic residues" evidence="1">
    <location>
        <begin position="48"/>
        <end position="61"/>
    </location>
</feature>
<feature type="non-terminal residue" evidence="2">
    <location>
        <position position="1"/>
    </location>
</feature>
<dbReference type="EC" id="3.2.2.27" evidence="2"/>
<feature type="region of interest" description="Disordered" evidence="1">
    <location>
        <begin position="1"/>
        <end position="243"/>
    </location>
</feature>
<feature type="compositionally biased region" description="Basic and acidic residues" evidence="1">
    <location>
        <begin position="154"/>
        <end position="186"/>
    </location>
</feature>
<protein>
    <submittedName>
        <fullName evidence="2">Uracil-DNA glycosylase, family 5</fullName>
        <ecNumber evidence="2">3.2.2.27</ecNumber>
    </submittedName>
</protein>
<feature type="non-terminal residue" evidence="2">
    <location>
        <position position="281"/>
    </location>
</feature>
<dbReference type="EMBL" id="CADCUM010000061">
    <property type="protein sequence ID" value="CAA9376645.1"/>
    <property type="molecule type" value="Genomic_DNA"/>
</dbReference>
<feature type="compositionally biased region" description="Low complexity" evidence="1">
    <location>
        <begin position="1"/>
        <end position="11"/>
    </location>
</feature>
<feature type="compositionally biased region" description="Basic residues" evidence="1">
    <location>
        <begin position="94"/>
        <end position="105"/>
    </location>
</feature>
<feature type="compositionally biased region" description="Gly residues" evidence="1">
    <location>
        <begin position="228"/>
        <end position="238"/>
    </location>
</feature>
<reference evidence="2" key="1">
    <citation type="submission" date="2020-02" db="EMBL/GenBank/DDBJ databases">
        <authorList>
            <person name="Meier V. D."/>
        </authorList>
    </citation>
    <scope>NUCLEOTIDE SEQUENCE</scope>
    <source>
        <strain evidence="2">AVDCRST_MAG32</strain>
    </source>
</reference>
<feature type="compositionally biased region" description="Gly residues" evidence="1">
    <location>
        <begin position="204"/>
        <end position="214"/>
    </location>
</feature>
<gene>
    <name evidence="2" type="ORF">AVDCRST_MAG32-1258</name>
</gene>
<accession>A0A6J4N7Z2</accession>
<name>A0A6J4N7Z2_9ACTN</name>
<feature type="compositionally biased region" description="Basic and acidic residues" evidence="1">
    <location>
        <begin position="215"/>
        <end position="227"/>
    </location>
</feature>
<feature type="compositionally biased region" description="Basic and acidic residues" evidence="1">
    <location>
        <begin position="128"/>
        <end position="144"/>
    </location>
</feature>
<organism evidence="2">
    <name type="scientific">uncultured Nocardioides sp</name>
    <dbReference type="NCBI Taxonomy" id="198441"/>
    <lineage>
        <taxon>Bacteria</taxon>
        <taxon>Bacillati</taxon>
        <taxon>Actinomycetota</taxon>
        <taxon>Actinomycetes</taxon>
        <taxon>Propionibacteriales</taxon>
        <taxon>Nocardioidaceae</taxon>
        <taxon>Nocardioides</taxon>
        <taxon>environmental samples</taxon>
    </lineage>
</organism>
<dbReference type="AlphaFoldDB" id="A0A6J4N7Z2"/>
<feature type="compositionally biased region" description="Basic residues" evidence="1">
    <location>
        <begin position="118"/>
        <end position="127"/>
    </location>
</feature>
<sequence>DAAPAPGDPAALHLTRRAGHGLARRPGGARHPGRPRRGRRPPPGPGRGPRRGHRPGQRLRRVPAPGGLARAGGAGEAGVVRRPALLGTADRGLGRRRAVPAHRGSRPGGQRRQPDRPHLHRRPQRRLALREPAPHRVGDAADQRARRRRPAPRGRPDGRDRAVRPAGEQADRRRAGHLRPLDRLGDHPAPAVAAGRRRARRVRLGGGPPVAGGRGPDHDGAPAEVRPRGGGGPDGRGGTRAHPARLLPPLAAQHLHRTAHAGDDRRGVHPGRRAVRKDVRV</sequence>
<feature type="compositionally biased region" description="Basic residues" evidence="1">
    <location>
        <begin position="14"/>
        <end position="40"/>
    </location>
</feature>